<evidence type="ECO:0000259" key="11">
    <source>
        <dbReference type="PROSITE" id="PS50222"/>
    </source>
</evidence>
<comment type="similarity">
    <text evidence="2">Belongs to the centrin family.</text>
</comment>
<evidence type="ECO:0000313" key="13">
    <source>
        <dbReference type="Proteomes" id="UP000688137"/>
    </source>
</evidence>
<dbReference type="PANTHER" id="PTHR23048:SF0">
    <property type="entry name" value="CALMODULIN LIKE 3"/>
    <property type="match status" value="1"/>
</dbReference>
<dbReference type="InterPro" id="IPR002048">
    <property type="entry name" value="EF_hand_dom"/>
</dbReference>
<reference evidence="12" key="1">
    <citation type="submission" date="2021-01" db="EMBL/GenBank/DDBJ databases">
        <authorList>
            <consortium name="Genoscope - CEA"/>
            <person name="William W."/>
        </authorList>
    </citation>
    <scope>NUCLEOTIDE SEQUENCE</scope>
</reference>
<dbReference type="InterPro" id="IPR018247">
    <property type="entry name" value="EF_Hand_1_Ca_BS"/>
</dbReference>
<keyword evidence="4" id="KW-0963">Cytoplasm</keyword>
<dbReference type="Gene3D" id="1.10.238.10">
    <property type="entry name" value="EF-hand"/>
    <property type="match status" value="2"/>
</dbReference>
<dbReference type="PANTHER" id="PTHR23048">
    <property type="entry name" value="MYOSIN LIGHT CHAIN 1, 3"/>
    <property type="match status" value="1"/>
</dbReference>
<evidence type="ECO:0000256" key="10">
    <source>
        <dbReference type="ARBA" id="ARBA00025692"/>
    </source>
</evidence>
<keyword evidence="8" id="KW-0007">Acetylation</keyword>
<protein>
    <recommendedName>
        <fullName evidence="3">Calmodulin</fullName>
    </recommendedName>
</protein>
<keyword evidence="6" id="KW-0677">Repeat</keyword>
<keyword evidence="7" id="KW-0106">Calcium</keyword>
<evidence type="ECO:0000256" key="8">
    <source>
        <dbReference type="ARBA" id="ARBA00022990"/>
    </source>
</evidence>
<evidence type="ECO:0000256" key="6">
    <source>
        <dbReference type="ARBA" id="ARBA00022737"/>
    </source>
</evidence>
<dbReference type="InterPro" id="IPR050230">
    <property type="entry name" value="CALM/Myosin/TropC-like"/>
</dbReference>
<evidence type="ECO:0000256" key="7">
    <source>
        <dbReference type="ARBA" id="ARBA00022837"/>
    </source>
</evidence>
<keyword evidence="5" id="KW-0479">Metal-binding</keyword>
<feature type="domain" description="EF-hand" evidence="11">
    <location>
        <begin position="78"/>
        <end position="113"/>
    </location>
</feature>
<dbReference type="EMBL" id="CAJJDM010000142">
    <property type="protein sequence ID" value="CAD8108813.1"/>
    <property type="molecule type" value="Genomic_DNA"/>
</dbReference>
<dbReference type="CDD" id="cd00051">
    <property type="entry name" value="EFh"/>
    <property type="match status" value="1"/>
</dbReference>
<accession>A0A8S1Q1V6</accession>
<dbReference type="InterPro" id="IPR011992">
    <property type="entry name" value="EF-hand-dom_pair"/>
</dbReference>
<keyword evidence="9" id="KW-0206">Cytoskeleton</keyword>
<evidence type="ECO:0000256" key="1">
    <source>
        <dbReference type="ARBA" id="ARBA00004245"/>
    </source>
</evidence>
<dbReference type="AlphaFoldDB" id="A0A8S1Q1V6"/>
<comment type="subcellular location">
    <subcellularLocation>
        <location evidence="1">Cytoplasm</location>
        <location evidence="1">Cytoskeleton</location>
    </subcellularLocation>
</comment>
<keyword evidence="13" id="KW-1185">Reference proteome</keyword>
<dbReference type="SMART" id="SM00054">
    <property type="entry name" value="EFh"/>
    <property type="match status" value="4"/>
</dbReference>
<proteinExistence type="inferred from homology"/>
<dbReference type="FunFam" id="1.10.238.10:FF:000178">
    <property type="entry name" value="Calmodulin-2 A"/>
    <property type="match status" value="1"/>
</dbReference>
<comment type="caution">
    <text evidence="12">The sequence shown here is derived from an EMBL/GenBank/DDBJ whole genome shotgun (WGS) entry which is preliminary data.</text>
</comment>
<evidence type="ECO:0000256" key="3">
    <source>
        <dbReference type="ARBA" id="ARBA00020786"/>
    </source>
</evidence>
<dbReference type="Pfam" id="PF13499">
    <property type="entry name" value="EF-hand_7"/>
    <property type="match status" value="2"/>
</dbReference>
<evidence type="ECO:0000256" key="9">
    <source>
        <dbReference type="ARBA" id="ARBA00023212"/>
    </source>
</evidence>
<dbReference type="PROSITE" id="PS50222">
    <property type="entry name" value="EF_HAND_2"/>
    <property type="match status" value="4"/>
</dbReference>
<feature type="domain" description="EF-hand" evidence="11">
    <location>
        <begin position="114"/>
        <end position="146"/>
    </location>
</feature>
<evidence type="ECO:0000256" key="5">
    <source>
        <dbReference type="ARBA" id="ARBA00022723"/>
    </source>
</evidence>
<dbReference type="GO" id="GO:0016460">
    <property type="term" value="C:myosin II complex"/>
    <property type="evidence" value="ECO:0007669"/>
    <property type="project" value="TreeGrafter"/>
</dbReference>
<gene>
    <name evidence="12" type="ORF">PPRIM_AZ9-3.1.T1380071</name>
</gene>
<comment type="function">
    <text evidence="10">Plays a fundamental role in microtubule organizing center structure and function. Component of the infraciliary lattice (ICL) and the ciliary basal bodies.</text>
</comment>
<dbReference type="GO" id="GO:0005509">
    <property type="term" value="F:calcium ion binding"/>
    <property type="evidence" value="ECO:0007669"/>
    <property type="project" value="InterPro"/>
</dbReference>
<evidence type="ECO:0000313" key="12">
    <source>
        <dbReference type="EMBL" id="CAD8108813.1"/>
    </source>
</evidence>
<dbReference type="PROSITE" id="PS00018">
    <property type="entry name" value="EF_HAND_1"/>
    <property type="match status" value="4"/>
</dbReference>
<dbReference type="Proteomes" id="UP000688137">
    <property type="component" value="Unassembled WGS sequence"/>
</dbReference>
<feature type="domain" description="EF-hand" evidence="11">
    <location>
        <begin position="41"/>
        <end position="76"/>
    </location>
</feature>
<evidence type="ECO:0000256" key="4">
    <source>
        <dbReference type="ARBA" id="ARBA00022490"/>
    </source>
</evidence>
<organism evidence="12 13">
    <name type="scientific">Paramecium primaurelia</name>
    <dbReference type="NCBI Taxonomy" id="5886"/>
    <lineage>
        <taxon>Eukaryota</taxon>
        <taxon>Sar</taxon>
        <taxon>Alveolata</taxon>
        <taxon>Ciliophora</taxon>
        <taxon>Intramacronucleata</taxon>
        <taxon>Oligohymenophorea</taxon>
        <taxon>Peniculida</taxon>
        <taxon>Parameciidae</taxon>
        <taxon>Paramecium</taxon>
    </lineage>
</organism>
<dbReference type="SUPFAM" id="SSF47473">
    <property type="entry name" value="EF-hand"/>
    <property type="match status" value="1"/>
</dbReference>
<dbReference type="OMA" id="MNACSER"/>
<feature type="domain" description="EF-hand" evidence="11">
    <location>
        <begin position="5"/>
        <end position="40"/>
    </location>
</feature>
<sequence length="146" mass="16757">MTHLYDLQEFKEAFALFDKDGDGTITIKELGMVMRSLGQNPSQQDLKEMIKEVDFDGNGMIDFNEFLALMANKLRDTDLEEEYITAFKIFDRDGDGLLSAQELKHVLINMGEKLSDQDVEDMIHEVDSDGDGQITLEEFIKLLNWK</sequence>
<name>A0A8S1Q1V6_PARPR</name>
<evidence type="ECO:0000256" key="2">
    <source>
        <dbReference type="ARBA" id="ARBA00005253"/>
    </source>
</evidence>